<evidence type="ECO:0000313" key="2">
    <source>
        <dbReference type="Proteomes" id="UP000503312"/>
    </source>
</evidence>
<reference evidence="1 2" key="1">
    <citation type="submission" date="2018-04" db="EMBL/GenBank/DDBJ databases">
        <title>Polynucleobacter sp. UH21B genome.</title>
        <authorList>
            <person name="Hahn M.W."/>
        </authorList>
    </citation>
    <scope>NUCLEOTIDE SEQUENCE [LARGE SCALE GENOMIC DNA]</scope>
    <source>
        <strain evidence="1 2">MWH-UH21B</strain>
    </source>
</reference>
<keyword evidence="2" id="KW-1185">Reference proteome</keyword>
<protein>
    <recommendedName>
        <fullName evidence="3">Type II secretion system protein GspI C-terminal domain-containing protein</fullName>
    </recommendedName>
</protein>
<name>A0A6M9Q1L6_9BURK</name>
<proteinExistence type="predicted"/>
<evidence type="ECO:0008006" key="3">
    <source>
        <dbReference type="Google" id="ProtNLM"/>
    </source>
</evidence>
<dbReference type="EMBL" id="CP028942">
    <property type="protein sequence ID" value="QKM65628.1"/>
    <property type="molecule type" value="Genomic_DNA"/>
</dbReference>
<organism evidence="1 2">
    <name type="scientific">Polynucleobacter tropicus</name>
    <dbReference type="NCBI Taxonomy" id="1743174"/>
    <lineage>
        <taxon>Bacteria</taxon>
        <taxon>Pseudomonadati</taxon>
        <taxon>Pseudomonadota</taxon>
        <taxon>Betaproteobacteria</taxon>
        <taxon>Burkholderiales</taxon>
        <taxon>Burkholderiaceae</taxon>
        <taxon>Polynucleobacter</taxon>
    </lineage>
</organism>
<dbReference type="AlphaFoldDB" id="A0A6M9Q1L6"/>
<dbReference type="KEGG" id="ptrp:DCO17_01375"/>
<dbReference type="Proteomes" id="UP000503312">
    <property type="component" value="Chromosome"/>
</dbReference>
<evidence type="ECO:0000313" key="1">
    <source>
        <dbReference type="EMBL" id="QKM65628.1"/>
    </source>
</evidence>
<sequence>MILAWVISLLLLCSSLIVHLERLLAQQLLEIKAIELAQVHFMVAEKTILECETNIANLLNSSQSACFIQRLGKNLWKISSKTRPAIEVHLLVDENSGTVTRLNWRQSFE</sequence>
<accession>A0A6M9Q1L6</accession>
<gene>
    <name evidence="1" type="ORF">DCO17_01375</name>
</gene>